<evidence type="ECO:0000313" key="1">
    <source>
        <dbReference type="EMBL" id="KAF7634670.1"/>
    </source>
</evidence>
<dbReference type="Proteomes" id="UP000605970">
    <property type="component" value="Unassembled WGS sequence"/>
</dbReference>
<accession>A0A8S9ZMN7</accession>
<proteinExistence type="predicted"/>
<dbReference type="AlphaFoldDB" id="A0A8S9ZMN7"/>
<name>A0A8S9ZMN7_9BILA</name>
<protein>
    <submittedName>
        <fullName evidence="1">Uncharacterized protein</fullName>
    </submittedName>
</protein>
<gene>
    <name evidence="1" type="ORF">Mgra_00005918</name>
</gene>
<reference evidence="1" key="1">
    <citation type="journal article" date="2020" name="Ecol. Evol.">
        <title>Genome structure and content of the rice root-knot nematode (Meloidogyne graminicola).</title>
        <authorList>
            <person name="Phan N.T."/>
            <person name="Danchin E.G.J."/>
            <person name="Klopp C."/>
            <person name="Perfus-Barbeoch L."/>
            <person name="Kozlowski D.K."/>
            <person name="Koutsovoulos G.D."/>
            <person name="Lopez-Roques C."/>
            <person name="Bouchez O."/>
            <person name="Zahm M."/>
            <person name="Besnard G."/>
            <person name="Bellafiore S."/>
        </authorList>
    </citation>
    <scope>NUCLEOTIDE SEQUENCE</scope>
    <source>
        <strain evidence="1">VN-18</strain>
    </source>
</reference>
<comment type="caution">
    <text evidence="1">The sequence shown here is derived from an EMBL/GenBank/DDBJ whole genome shotgun (WGS) entry which is preliminary data.</text>
</comment>
<keyword evidence="2" id="KW-1185">Reference proteome</keyword>
<organism evidence="1 2">
    <name type="scientific">Meloidogyne graminicola</name>
    <dbReference type="NCBI Taxonomy" id="189291"/>
    <lineage>
        <taxon>Eukaryota</taxon>
        <taxon>Metazoa</taxon>
        <taxon>Ecdysozoa</taxon>
        <taxon>Nematoda</taxon>
        <taxon>Chromadorea</taxon>
        <taxon>Rhabditida</taxon>
        <taxon>Tylenchina</taxon>
        <taxon>Tylenchomorpha</taxon>
        <taxon>Tylenchoidea</taxon>
        <taxon>Meloidogynidae</taxon>
        <taxon>Meloidogyninae</taxon>
        <taxon>Meloidogyne</taxon>
    </lineage>
</organism>
<dbReference type="EMBL" id="JABEBT010000053">
    <property type="protein sequence ID" value="KAF7634670.1"/>
    <property type="molecule type" value="Genomic_DNA"/>
</dbReference>
<sequence length="522" mass="61770">MTNYVELFEQYKILINTSPERSLIQKDIQQHFKLLREYISKLDIKEMKRANYKKMSSIKQQPKNIVETFCVISNEEIRRIYCFQFPNLIATSGQIEEFIPNVCYHCTVKIKDKKEKEDLKQISSNRLKLKRITGVKFDEEADNFIAGAPWQPRLDLVDVRPWYPKSILPWSDQNKIISSECIVINEREVFIVHRPNHKGFIGFIVPNDFMYVDGRVLGCELYFCRYNNAYIIYGYYPHPESKGGIRELAWCTPMDIGLENPMKTRLKPGGVKEFLGYVKLCRFNHFFCTYCIPLISDPKNVLHGRVALGDSNNAYEKEKEQNIGIRVWLRFNSEKTLFRWEIVELFKATEKQPPLWARPLNNELEENKYVRREIDEEDDFHIPLISNYFISRHLLFDEEFGFVEDVDLKIIMFTVAYEESHPNTFQKERNVWCRENPDIMNRLVPFCVVDILEPKGNLNYLILVEKRIKRKAERIFLRNFLFKKIQKKISFCLKLHGGVVVSVPGCVLAVCEYNSSQYFFKN</sequence>
<evidence type="ECO:0000313" key="2">
    <source>
        <dbReference type="Proteomes" id="UP000605970"/>
    </source>
</evidence>
<dbReference type="OrthoDB" id="5889571at2759"/>